<dbReference type="EMBL" id="MUJZ01012698">
    <property type="protein sequence ID" value="OTF81606.1"/>
    <property type="molecule type" value="Genomic_DNA"/>
</dbReference>
<comment type="similarity">
    <text evidence="2">Belongs to the G-protein coupled receptor 1 family.</text>
</comment>
<feature type="domain" description="G-protein coupled receptors family 1 profile" evidence="9">
    <location>
        <begin position="1"/>
        <end position="59"/>
    </location>
</feature>
<keyword evidence="7" id="KW-0675">Receptor</keyword>
<dbReference type="PANTHER" id="PTHR24241">
    <property type="entry name" value="NEUROPEPTIDE RECEPTOR-RELATED G-PROTEIN COUPLED RECEPTOR"/>
    <property type="match status" value="1"/>
</dbReference>
<feature type="transmembrane region" description="Helical" evidence="8">
    <location>
        <begin position="42"/>
        <end position="62"/>
    </location>
</feature>
<dbReference type="InterPro" id="IPR017452">
    <property type="entry name" value="GPCR_Rhodpsn_7TM"/>
</dbReference>
<dbReference type="PROSITE" id="PS50262">
    <property type="entry name" value="G_PROTEIN_RECEP_F1_2"/>
    <property type="match status" value="1"/>
</dbReference>
<dbReference type="Proteomes" id="UP000194236">
    <property type="component" value="Unassembled WGS sequence"/>
</dbReference>
<protein>
    <recommendedName>
        <fullName evidence="9">G-protein coupled receptors family 1 profile domain-containing protein</fullName>
    </recommendedName>
</protein>
<evidence type="ECO:0000313" key="10">
    <source>
        <dbReference type="EMBL" id="OTF81606.1"/>
    </source>
</evidence>
<comment type="subcellular location">
    <subcellularLocation>
        <location evidence="1">Cell membrane</location>
        <topology evidence="1">Multi-pass membrane protein</topology>
    </subcellularLocation>
</comment>
<dbReference type="PRINTS" id="PR00237">
    <property type="entry name" value="GPCRRHODOPSN"/>
</dbReference>
<feature type="non-terminal residue" evidence="10">
    <location>
        <position position="95"/>
    </location>
</feature>
<evidence type="ECO:0000256" key="6">
    <source>
        <dbReference type="ARBA" id="ARBA00023136"/>
    </source>
</evidence>
<keyword evidence="5 8" id="KW-1133">Transmembrane helix</keyword>
<accession>A0A1Y3BPT0</accession>
<evidence type="ECO:0000256" key="7">
    <source>
        <dbReference type="ARBA" id="ARBA00023170"/>
    </source>
</evidence>
<dbReference type="InterPro" id="IPR000276">
    <property type="entry name" value="GPCR_Rhodpsn"/>
</dbReference>
<keyword evidence="3" id="KW-1003">Cell membrane</keyword>
<dbReference type="GO" id="GO:0004930">
    <property type="term" value="F:G protein-coupled receptor activity"/>
    <property type="evidence" value="ECO:0007669"/>
    <property type="project" value="InterPro"/>
</dbReference>
<keyword evidence="4 8" id="KW-0812">Transmembrane</keyword>
<keyword evidence="6 8" id="KW-0472">Membrane</keyword>
<evidence type="ECO:0000256" key="2">
    <source>
        <dbReference type="ARBA" id="ARBA00010663"/>
    </source>
</evidence>
<evidence type="ECO:0000256" key="8">
    <source>
        <dbReference type="SAM" id="Phobius"/>
    </source>
</evidence>
<evidence type="ECO:0000256" key="4">
    <source>
        <dbReference type="ARBA" id="ARBA00022692"/>
    </source>
</evidence>
<organism evidence="10 11">
    <name type="scientific">Euroglyphus maynei</name>
    <name type="common">Mayne's house dust mite</name>
    <dbReference type="NCBI Taxonomy" id="6958"/>
    <lineage>
        <taxon>Eukaryota</taxon>
        <taxon>Metazoa</taxon>
        <taxon>Ecdysozoa</taxon>
        <taxon>Arthropoda</taxon>
        <taxon>Chelicerata</taxon>
        <taxon>Arachnida</taxon>
        <taxon>Acari</taxon>
        <taxon>Acariformes</taxon>
        <taxon>Sarcoptiformes</taxon>
        <taxon>Astigmata</taxon>
        <taxon>Psoroptidia</taxon>
        <taxon>Analgoidea</taxon>
        <taxon>Pyroglyphidae</taxon>
        <taxon>Pyroglyphinae</taxon>
        <taxon>Euroglyphus</taxon>
    </lineage>
</organism>
<dbReference type="Gene3D" id="1.20.1070.10">
    <property type="entry name" value="Rhodopsin 7-helix transmembrane proteins"/>
    <property type="match status" value="1"/>
</dbReference>
<dbReference type="PANTHER" id="PTHR24241:SF76">
    <property type="entry name" value="NEUROPEPTIDE SIFAMIDE RECEPTOR"/>
    <property type="match status" value="1"/>
</dbReference>
<evidence type="ECO:0000259" key="9">
    <source>
        <dbReference type="PROSITE" id="PS50262"/>
    </source>
</evidence>
<dbReference type="GO" id="GO:0005886">
    <property type="term" value="C:plasma membrane"/>
    <property type="evidence" value="ECO:0007669"/>
    <property type="project" value="UniProtKB-SubCell"/>
</dbReference>
<dbReference type="Pfam" id="PF00001">
    <property type="entry name" value="7tm_1"/>
    <property type="match status" value="1"/>
</dbReference>
<proteinExistence type="inferred from homology"/>
<dbReference type="AlphaFoldDB" id="A0A1Y3BPT0"/>
<dbReference type="GO" id="GO:0032870">
    <property type="term" value="P:cellular response to hormone stimulus"/>
    <property type="evidence" value="ECO:0007669"/>
    <property type="project" value="TreeGrafter"/>
</dbReference>
<comment type="caution">
    <text evidence="10">The sequence shown here is derived from an EMBL/GenBank/DDBJ whole genome shotgun (WGS) entry which is preliminary data.</text>
</comment>
<evidence type="ECO:0000256" key="3">
    <source>
        <dbReference type="ARBA" id="ARBA00022475"/>
    </source>
</evidence>
<evidence type="ECO:0000256" key="1">
    <source>
        <dbReference type="ARBA" id="ARBA00004651"/>
    </source>
</evidence>
<name>A0A1Y3BPT0_EURMA</name>
<reference evidence="10 11" key="1">
    <citation type="submission" date="2017-03" db="EMBL/GenBank/DDBJ databases">
        <title>Genome Survey of Euroglyphus maynei.</title>
        <authorList>
            <person name="Arlian L.G."/>
            <person name="Morgan M.S."/>
            <person name="Rider S.D."/>
        </authorList>
    </citation>
    <scope>NUCLEOTIDE SEQUENCE [LARGE SCALE GENOMIC DNA]</scope>
    <source>
        <strain evidence="10">Arlian Lab</strain>
        <tissue evidence="10">Whole body</tissue>
    </source>
</reference>
<keyword evidence="11" id="KW-1185">Reference proteome</keyword>
<evidence type="ECO:0000256" key="5">
    <source>
        <dbReference type="ARBA" id="ARBA00022989"/>
    </source>
</evidence>
<sequence length="95" mass="10760">MVVVVLLVFVICWLPLQIIVLYSIYFHSTSETLPSWFDNLTFYSHFIAYSNSVFNPIIYGGFNRNFRDALYKNAFCQSLWCFTIGNNGGGVGGGN</sequence>
<dbReference type="OrthoDB" id="5975505at2759"/>
<evidence type="ECO:0000313" key="11">
    <source>
        <dbReference type="Proteomes" id="UP000194236"/>
    </source>
</evidence>
<gene>
    <name evidence="10" type="ORF">BLA29_009458</name>
</gene>
<dbReference type="GO" id="GO:0042277">
    <property type="term" value="F:peptide binding"/>
    <property type="evidence" value="ECO:0007669"/>
    <property type="project" value="TreeGrafter"/>
</dbReference>
<dbReference type="SUPFAM" id="SSF81321">
    <property type="entry name" value="Family A G protein-coupled receptor-like"/>
    <property type="match status" value="1"/>
</dbReference>